<dbReference type="EMBL" id="PDUU01000009">
    <property type="protein sequence ID" value="PHN96958.1"/>
    <property type="molecule type" value="Genomic_DNA"/>
</dbReference>
<dbReference type="Proteomes" id="UP000222163">
    <property type="component" value="Unassembled WGS sequence"/>
</dbReference>
<gene>
    <name evidence="2" type="ORF">CSC81_11110</name>
    <name evidence="1" type="ORF">Q8W23_12430</name>
</gene>
<evidence type="ECO:0000313" key="4">
    <source>
        <dbReference type="Proteomes" id="UP001242342"/>
    </source>
</evidence>
<reference evidence="2" key="2">
    <citation type="submission" date="2017-10" db="EMBL/GenBank/DDBJ databases">
        <authorList>
            <person name="Enke T.N."/>
            <person name="Cordero O.X."/>
        </authorList>
    </citation>
    <scope>NUCLEOTIDE SEQUENCE</scope>
    <source>
        <strain evidence="2">4G03</strain>
    </source>
</reference>
<dbReference type="EMBL" id="JAUYVU010000010">
    <property type="protein sequence ID" value="MDP2542282.1"/>
    <property type="molecule type" value="Genomic_DNA"/>
</dbReference>
<protein>
    <submittedName>
        <fullName evidence="2">Uncharacterized protein</fullName>
    </submittedName>
</protein>
<dbReference type="AlphaFoldDB" id="A0A2G1BSH8"/>
<accession>A0A2G1BSH8</accession>
<keyword evidence="4" id="KW-1185">Reference proteome</keyword>
<evidence type="ECO:0000313" key="3">
    <source>
        <dbReference type="Proteomes" id="UP000222163"/>
    </source>
</evidence>
<comment type="caution">
    <text evidence="2">The sequence shown here is derived from an EMBL/GenBank/DDBJ whole genome shotgun (WGS) entry which is preliminary data.</text>
</comment>
<name>A0A2G1BSH8_9FLAO</name>
<reference evidence="2 3" key="1">
    <citation type="journal article" date="2016" name="Nat. Commun.">
        <title>Microbial interactions lead to rapid micro-scale successions on model marine particles.</title>
        <authorList>
            <person name="Datta M.S."/>
            <person name="Sliwerska E."/>
            <person name="Gore J."/>
            <person name="Polz M.F."/>
            <person name="Cordero O.X."/>
        </authorList>
    </citation>
    <scope>NUCLEOTIDE SEQUENCE [LARGE SCALE GENOMIC DNA]</scope>
    <source>
        <strain evidence="2 3">4G03</strain>
    </source>
</reference>
<evidence type="ECO:0000313" key="1">
    <source>
        <dbReference type="EMBL" id="MDP2542282.1"/>
    </source>
</evidence>
<reference evidence="1 4" key="3">
    <citation type="submission" date="2023-07" db="EMBL/GenBank/DDBJ databases">
        <title>Genome content predicts the carbon catabolic preferences of heterotrophic bacteria.</title>
        <authorList>
            <person name="Gralka M."/>
        </authorList>
    </citation>
    <scope>NUCLEOTIDE SEQUENCE [LARGE SCALE GENOMIC DNA]</scope>
    <source>
        <strain evidence="1 4">4G03</strain>
    </source>
</reference>
<dbReference type="Proteomes" id="UP001242342">
    <property type="component" value="Unassembled WGS sequence"/>
</dbReference>
<sequence length="85" mass="9953">MITAIQRKELEKIKPPKYREKVKNYLSKNGHDFSLETIQKVYSGKRKNLTIEKAIVVVFHNYMKDQQAIDSNINSLINEINSDFP</sequence>
<organism evidence="2 3">
    <name type="scientific">Tenacibaculum discolor</name>
    <dbReference type="NCBI Taxonomy" id="361581"/>
    <lineage>
        <taxon>Bacteria</taxon>
        <taxon>Pseudomonadati</taxon>
        <taxon>Bacteroidota</taxon>
        <taxon>Flavobacteriia</taxon>
        <taxon>Flavobacteriales</taxon>
        <taxon>Flavobacteriaceae</taxon>
        <taxon>Tenacibaculum</taxon>
    </lineage>
</organism>
<proteinExistence type="predicted"/>
<accession>A0A497ZE67</accession>
<dbReference type="RefSeq" id="WP_099215822.1">
    <property type="nucleotide sequence ID" value="NZ_JAUYVU010000010.1"/>
</dbReference>
<evidence type="ECO:0000313" key="2">
    <source>
        <dbReference type="EMBL" id="PHN96958.1"/>
    </source>
</evidence>